<evidence type="ECO:0000313" key="5">
    <source>
        <dbReference type="Proteomes" id="UP001190926"/>
    </source>
</evidence>
<evidence type="ECO:0000313" key="4">
    <source>
        <dbReference type="EMBL" id="KAH6828085.1"/>
    </source>
</evidence>
<evidence type="ECO:0000256" key="3">
    <source>
        <dbReference type="SAM" id="MobiDB-lite"/>
    </source>
</evidence>
<dbReference type="EMBL" id="SDAM02000131">
    <property type="protein sequence ID" value="KAH6828085.1"/>
    <property type="molecule type" value="Genomic_DNA"/>
</dbReference>
<sequence length="435" mass="47734">MSVHPQPQKRSDSFTDWFFAYTKLRFFTRMRRLLHLNGVVRNNKPPEKSMNAQKAGRNEEETAAGKSEGHDGWMVALQTSVKKLHFGSWEEREAAAEEIRKLAEEDLKRRKKMAELGVIPPLVAMAGSDVVARRRLAVRALVELANGSFTNKALMVEAGILSNLPENIGDFDETVRQEFAQLLLCISSLANSQFPLNSTAMIPAVVSILHSNSITTDTKHSCIATLYNLSTVLDNAGALITAGVVTVLLTSSTVKSVSEKCLAALGNLVMNLAGRKELEQNPMMPESLIETMTWGDKPKCQESSAYILMVLAHQSSLQRRKMVAAGAVEVLLEVALLGSPLAQKRALRILELFRDERNRRIGPHSGPLMGRTAVVAPVNRRSGDEGRRLMKKIVKQSLYKNMEIITRRANGGGGGGDCSKVKALVVSSSSKSLPY</sequence>
<dbReference type="PANTHER" id="PTHR46700:SF2">
    <property type="entry name" value="ARM REPEAT SUPERFAMILY PROTEIN"/>
    <property type="match status" value="1"/>
</dbReference>
<dbReference type="AlphaFoldDB" id="A0AAD4P6V0"/>
<keyword evidence="5" id="KW-1185">Reference proteome</keyword>
<feature type="repeat" description="ARM" evidence="2">
    <location>
        <begin position="200"/>
        <end position="244"/>
    </location>
</feature>
<protein>
    <submittedName>
        <fullName evidence="4">ARM repeat superfamily protein</fullName>
    </submittedName>
</protein>
<proteinExistence type="predicted"/>
<organism evidence="4 5">
    <name type="scientific">Perilla frutescens var. hirtella</name>
    <name type="common">Perilla citriodora</name>
    <name type="synonym">Perilla setoyensis</name>
    <dbReference type="NCBI Taxonomy" id="608512"/>
    <lineage>
        <taxon>Eukaryota</taxon>
        <taxon>Viridiplantae</taxon>
        <taxon>Streptophyta</taxon>
        <taxon>Embryophyta</taxon>
        <taxon>Tracheophyta</taxon>
        <taxon>Spermatophyta</taxon>
        <taxon>Magnoliopsida</taxon>
        <taxon>eudicotyledons</taxon>
        <taxon>Gunneridae</taxon>
        <taxon>Pentapetalae</taxon>
        <taxon>asterids</taxon>
        <taxon>lamiids</taxon>
        <taxon>Lamiales</taxon>
        <taxon>Lamiaceae</taxon>
        <taxon>Nepetoideae</taxon>
        <taxon>Elsholtzieae</taxon>
        <taxon>Perilla</taxon>
    </lineage>
</organism>
<dbReference type="Gene3D" id="1.25.10.10">
    <property type="entry name" value="Leucine-rich Repeat Variant"/>
    <property type="match status" value="2"/>
</dbReference>
<evidence type="ECO:0000256" key="1">
    <source>
        <dbReference type="ARBA" id="ARBA00022737"/>
    </source>
</evidence>
<comment type="caution">
    <text evidence="4">The sequence shown here is derived from an EMBL/GenBank/DDBJ whole genome shotgun (WGS) entry which is preliminary data.</text>
</comment>
<dbReference type="PROSITE" id="PS50176">
    <property type="entry name" value="ARM_REPEAT"/>
    <property type="match status" value="1"/>
</dbReference>
<dbReference type="SUPFAM" id="SSF48371">
    <property type="entry name" value="ARM repeat"/>
    <property type="match status" value="1"/>
</dbReference>
<name>A0AAD4P6V0_PERFH</name>
<dbReference type="PANTHER" id="PTHR46700">
    <property type="entry name" value="ARM REPEAT SUPERFAMILY PROTEIN"/>
    <property type="match status" value="1"/>
</dbReference>
<reference evidence="4 5" key="1">
    <citation type="journal article" date="2021" name="Nat. Commun.">
        <title>Incipient diploidization of the medicinal plant Perilla within 10,000 years.</title>
        <authorList>
            <person name="Zhang Y."/>
            <person name="Shen Q."/>
            <person name="Leng L."/>
            <person name="Zhang D."/>
            <person name="Chen S."/>
            <person name="Shi Y."/>
            <person name="Ning Z."/>
            <person name="Chen S."/>
        </authorList>
    </citation>
    <scope>NUCLEOTIDE SEQUENCE [LARGE SCALE GENOMIC DNA]</scope>
    <source>
        <strain evidence="5">cv. PC099</strain>
    </source>
</reference>
<keyword evidence="1" id="KW-0677">Repeat</keyword>
<dbReference type="InterPro" id="IPR016024">
    <property type="entry name" value="ARM-type_fold"/>
</dbReference>
<dbReference type="InterPro" id="IPR011989">
    <property type="entry name" value="ARM-like"/>
</dbReference>
<feature type="region of interest" description="Disordered" evidence="3">
    <location>
        <begin position="41"/>
        <end position="69"/>
    </location>
</feature>
<dbReference type="Proteomes" id="UP001190926">
    <property type="component" value="Unassembled WGS sequence"/>
</dbReference>
<accession>A0AAD4P6V0</accession>
<evidence type="ECO:0000256" key="2">
    <source>
        <dbReference type="PROSITE-ProRule" id="PRU00259"/>
    </source>
</evidence>
<gene>
    <name evidence="4" type="ORF">C2S53_014442</name>
</gene>
<dbReference type="InterPro" id="IPR000225">
    <property type="entry name" value="Armadillo"/>
</dbReference>